<dbReference type="PANTHER" id="PTHR35902:SF3">
    <property type="entry name" value="NPCBM-ASSOCIATED, NEW3 DOMAIN OF ALPHA-GALACTOSIDASE"/>
    <property type="match status" value="1"/>
</dbReference>
<keyword evidence="1" id="KW-0472">Membrane</keyword>
<comment type="caution">
    <text evidence="2">The sequence shown here is derived from an EMBL/GenBank/DDBJ whole genome shotgun (WGS) entry which is preliminary data.</text>
</comment>
<dbReference type="PANTHER" id="PTHR35902">
    <property type="entry name" value="S-LAYER DOMAIN-LIKE PROTEIN-RELATED"/>
    <property type="match status" value="1"/>
</dbReference>
<protein>
    <submittedName>
        <fullName evidence="2">S-layer protein</fullName>
    </submittedName>
</protein>
<dbReference type="EMBL" id="JABMJE010000027">
    <property type="protein sequence ID" value="NQS77720.1"/>
    <property type="molecule type" value="Genomic_DNA"/>
</dbReference>
<keyword evidence="1" id="KW-0812">Transmembrane</keyword>
<keyword evidence="1" id="KW-1133">Transmembrane helix</keyword>
<evidence type="ECO:0000256" key="1">
    <source>
        <dbReference type="SAM" id="Phobius"/>
    </source>
</evidence>
<dbReference type="AlphaFoldDB" id="A0A8T7H548"/>
<proteinExistence type="predicted"/>
<evidence type="ECO:0000313" key="3">
    <source>
        <dbReference type="Proteomes" id="UP000737555"/>
    </source>
</evidence>
<gene>
    <name evidence="2" type="ORF">HQQ74_03205</name>
</gene>
<reference evidence="2" key="1">
    <citation type="submission" date="2020-05" db="EMBL/GenBank/DDBJ databases">
        <title>The first insight into the ecology of ammonia-tolerant syntrophic propionate oxidizing bacteria.</title>
        <authorList>
            <person name="Singh A."/>
            <person name="Schnurer A."/>
            <person name="Westerholm M."/>
        </authorList>
    </citation>
    <scope>NUCLEOTIDE SEQUENCE</scope>
    <source>
        <strain evidence="2">MAG54</strain>
    </source>
</reference>
<name>A0A8T7H548_9EURY</name>
<evidence type="ECO:0000313" key="2">
    <source>
        <dbReference type="EMBL" id="NQS77720.1"/>
    </source>
</evidence>
<feature type="transmembrane region" description="Helical" evidence="1">
    <location>
        <begin position="393"/>
        <end position="414"/>
    </location>
</feature>
<organism evidence="2 3">
    <name type="scientific">Methanoculleus bourgensis</name>
    <dbReference type="NCBI Taxonomy" id="83986"/>
    <lineage>
        <taxon>Archaea</taxon>
        <taxon>Methanobacteriati</taxon>
        <taxon>Methanobacteriota</taxon>
        <taxon>Stenosarchaea group</taxon>
        <taxon>Methanomicrobia</taxon>
        <taxon>Methanomicrobiales</taxon>
        <taxon>Methanomicrobiaceae</taxon>
        <taxon>Methanoculleus</taxon>
    </lineage>
</organism>
<dbReference type="Proteomes" id="UP000737555">
    <property type="component" value="Unassembled WGS sequence"/>
</dbReference>
<sequence>MVRSPGGAPRQSPKKRTIEYAASILLMALVLIPAPAAATVSVSNSTVTPAVLMPGDEGTITVVLTNAAPVATGSALNIQVDSEGVNVTQEVPGSAYIESVLIHSKDVVVLSGSYQDIGEIGPGQSIPLTFRIRAPGEEGIYFPEVWVRVRGAAGMRYPVPVNVNSAYALIKRPALRVERTVPAAVDPGDPFTITLTLLNEGQAGANDISVHINASPQAIAPKASENYYVPKLDPGEELTYSIPFETDVNAPLGLEPIFVVIDYLSADLTPFQQVSTIGVPIVGRADMGVASVRTEPSLVSAGDRVDLTIRIENTGTADARSVRATIDDLNLSGTKEAFLGTIEPGNDGPAVFSLQTEREGDYPYALTIRYSDDYGTHTARQPLRMVVAEADTIPTFAIVVVVVIVAVAVAIFWYRRQEREE</sequence>
<dbReference type="Gene3D" id="2.60.40.10">
    <property type="entry name" value="Immunoglobulins"/>
    <property type="match status" value="2"/>
</dbReference>
<dbReference type="InterPro" id="IPR013783">
    <property type="entry name" value="Ig-like_fold"/>
</dbReference>
<accession>A0A8T7H548</accession>